<dbReference type="EMBL" id="FOVP01000009">
    <property type="protein sequence ID" value="SFN82920.1"/>
    <property type="molecule type" value="Genomic_DNA"/>
</dbReference>
<evidence type="ECO:0000256" key="1">
    <source>
        <dbReference type="ARBA" id="ARBA00001933"/>
    </source>
</evidence>
<dbReference type="InterPro" id="IPR051798">
    <property type="entry name" value="Class-II_PLP-Dep_Aminotrans"/>
</dbReference>
<sequence>MNFDEIIDRRGHLSSKWDMMEKLYGVPADDGLAMWVADMDFRSPDCVQDAVRAKLEHGIYGYLGDYSPYTSAIQWWMKNRHGWEIEHDWILTTTGLCNGVGIAIDTLTSPGDAVVLFTPVYHAFARVIRSANRNVVECPLVNNAGRYEMDFDAYEPLMTGKEKMLILCSPHNPGGRVWSKDELRAVGDFARRHDLLVISDEVHHDLVFSDHQHTAMPLADPGIADRLIMLTAPSKTFNTAGSHCGQMIVSSDTLRGQLKARMTALSLASHDFGVAMTTGAYSAEGAVWVDELVTYLDGNRKLFDEGVNAIPGISSMNLESTYLSWVDFSGTGMSREEYKKRVNKGARIAVNYGSTFGTGGETFLRFNVGMPRARIIEAVERLQAAFSDLQ</sequence>
<comment type="cofactor">
    <cofactor evidence="1">
        <name>pyridoxal 5'-phosphate</name>
        <dbReference type="ChEBI" id="CHEBI:597326"/>
    </cofactor>
</comment>
<dbReference type="AlphaFoldDB" id="A0A1I5C775"/>
<evidence type="ECO:0000313" key="8">
    <source>
        <dbReference type="Proteomes" id="UP000198599"/>
    </source>
</evidence>
<dbReference type="EC" id="4.4.1.13" evidence="2"/>
<dbReference type="Gene3D" id="3.90.1150.10">
    <property type="entry name" value="Aspartate Aminotransferase, domain 1"/>
    <property type="match status" value="1"/>
</dbReference>
<evidence type="ECO:0000256" key="3">
    <source>
        <dbReference type="ARBA" id="ARBA00022898"/>
    </source>
</evidence>
<dbReference type="InterPro" id="IPR015421">
    <property type="entry name" value="PyrdxlP-dep_Trfase_major"/>
</dbReference>
<dbReference type="OrthoDB" id="3224382at2"/>
<dbReference type="Proteomes" id="UP000198599">
    <property type="component" value="Unassembled WGS sequence"/>
</dbReference>
<dbReference type="GO" id="GO:0047804">
    <property type="term" value="F:cysteine-S-conjugate beta-lyase activity"/>
    <property type="evidence" value="ECO:0007669"/>
    <property type="project" value="UniProtKB-EC"/>
</dbReference>
<feature type="domain" description="Aminotransferase class I/classII large" evidence="6">
    <location>
        <begin position="67"/>
        <end position="382"/>
    </location>
</feature>
<dbReference type="InterPro" id="IPR015424">
    <property type="entry name" value="PyrdxlP-dep_Trfase"/>
</dbReference>
<dbReference type="InterPro" id="IPR027619">
    <property type="entry name" value="C-S_lyase_PatB-like"/>
</dbReference>
<dbReference type="NCBIfam" id="TIGR04350">
    <property type="entry name" value="C_S_lyase_PatB"/>
    <property type="match status" value="1"/>
</dbReference>
<dbReference type="STRING" id="1005928.SAMN04487859_109155"/>
<keyword evidence="3" id="KW-0663">Pyridoxal phosphate</keyword>
<organism evidence="7 8">
    <name type="scientific">Roseovarius lutimaris</name>
    <dbReference type="NCBI Taxonomy" id="1005928"/>
    <lineage>
        <taxon>Bacteria</taxon>
        <taxon>Pseudomonadati</taxon>
        <taxon>Pseudomonadota</taxon>
        <taxon>Alphaproteobacteria</taxon>
        <taxon>Rhodobacterales</taxon>
        <taxon>Roseobacteraceae</taxon>
        <taxon>Roseovarius</taxon>
    </lineage>
</organism>
<evidence type="ECO:0000313" key="7">
    <source>
        <dbReference type="EMBL" id="SFN82920.1"/>
    </source>
</evidence>
<evidence type="ECO:0000256" key="5">
    <source>
        <dbReference type="ARBA" id="ARBA00037974"/>
    </source>
</evidence>
<dbReference type="PANTHER" id="PTHR43525">
    <property type="entry name" value="PROTEIN MALY"/>
    <property type="match status" value="1"/>
</dbReference>
<dbReference type="Pfam" id="PF00155">
    <property type="entry name" value="Aminotran_1_2"/>
    <property type="match status" value="1"/>
</dbReference>
<dbReference type="PANTHER" id="PTHR43525:SF1">
    <property type="entry name" value="PROTEIN MALY"/>
    <property type="match status" value="1"/>
</dbReference>
<dbReference type="GO" id="GO:0030170">
    <property type="term" value="F:pyridoxal phosphate binding"/>
    <property type="evidence" value="ECO:0007669"/>
    <property type="project" value="InterPro"/>
</dbReference>
<protein>
    <recommendedName>
        <fullName evidence="2">cysteine-S-conjugate beta-lyase</fullName>
        <ecNumber evidence="2">4.4.1.13</ecNumber>
    </recommendedName>
</protein>
<name>A0A1I5C775_9RHOB</name>
<evidence type="ECO:0000259" key="6">
    <source>
        <dbReference type="Pfam" id="PF00155"/>
    </source>
</evidence>
<gene>
    <name evidence="7" type="ORF">SAMN04487859_109155</name>
</gene>
<dbReference type="SUPFAM" id="SSF53383">
    <property type="entry name" value="PLP-dependent transferases"/>
    <property type="match status" value="1"/>
</dbReference>
<comment type="similarity">
    <text evidence="5">Belongs to the class-II pyridoxal-phosphate-dependent aminotransferase family. MalY/PatB cystathionine beta-lyase subfamily.</text>
</comment>
<dbReference type="InterPro" id="IPR004839">
    <property type="entry name" value="Aminotransferase_I/II_large"/>
</dbReference>
<proteinExistence type="inferred from homology"/>
<keyword evidence="4 7" id="KW-0456">Lyase</keyword>
<dbReference type="Gene3D" id="3.40.640.10">
    <property type="entry name" value="Type I PLP-dependent aspartate aminotransferase-like (Major domain)"/>
    <property type="match status" value="1"/>
</dbReference>
<evidence type="ECO:0000256" key="4">
    <source>
        <dbReference type="ARBA" id="ARBA00023239"/>
    </source>
</evidence>
<evidence type="ECO:0000256" key="2">
    <source>
        <dbReference type="ARBA" id="ARBA00012224"/>
    </source>
</evidence>
<keyword evidence="8" id="KW-1185">Reference proteome</keyword>
<dbReference type="InterPro" id="IPR015422">
    <property type="entry name" value="PyrdxlP-dep_Trfase_small"/>
</dbReference>
<dbReference type="RefSeq" id="WP_092837782.1">
    <property type="nucleotide sequence ID" value="NZ_FOVP01000009.1"/>
</dbReference>
<accession>A0A1I5C775</accession>
<reference evidence="8" key="1">
    <citation type="submission" date="2016-10" db="EMBL/GenBank/DDBJ databases">
        <authorList>
            <person name="Varghese N."/>
            <person name="Submissions S."/>
        </authorList>
    </citation>
    <scope>NUCLEOTIDE SEQUENCE [LARGE SCALE GENOMIC DNA]</scope>
    <source>
        <strain evidence="8">DSM 28463</strain>
    </source>
</reference>
<dbReference type="CDD" id="cd00609">
    <property type="entry name" value="AAT_like"/>
    <property type="match status" value="1"/>
</dbReference>